<reference evidence="1" key="1">
    <citation type="submission" date="2018-05" db="EMBL/GenBank/DDBJ databases">
        <authorList>
            <person name="Lanie J.A."/>
            <person name="Ng W.-L."/>
            <person name="Kazmierczak K.M."/>
            <person name="Andrzejewski T.M."/>
            <person name="Davidsen T.M."/>
            <person name="Wayne K.J."/>
            <person name="Tettelin H."/>
            <person name="Glass J.I."/>
            <person name="Rusch D."/>
            <person name="Podicherti R."/>
            <person name="Tsui H.-C.T."/>
            <person name="Winkler M.E."/>
        </authorList>
    </citation>
    <scope>NUCLEOTIDE SEQUENCE</scope>
</reference>
<sequence length="373" mass="40665">MSQVGTVVFYVSGHGFGHASRQIEVINALTALQPDTSVVIRTNAPRWLFDRALTRPCKFAVLEPDTGVIQVDSLHVNASATIARAWDFHRTLEHKACDEARLLDEHGTALVVGDIPPLAFAAAKAAGVPGIGIGNFTWDWIYDHYGDLVATTPDLLPRLRAAYSLGDMALRLPMAAGFETFRRVVDVPLVARHSRQPQNHTRAELGLPIDCPLVLVSFGRYGLEAIDWLQVGKLRDIGVVVTDDPVDGGATAARPSTPNVYQLNIPAITKQGIRYEDIVASVDVVLSKPGYGIIAECAANDTALLYTSRGAFAEYQVLVDTMPEFVRCEYIEQDELFSGSWSSALQKLLDQPTAPRARTDGAEVVARRLASYL</sequence>
<dbReference type="PANTHER" id="PTHR38134:SF2">
    <property type="entry name" value="GALACTOKINASE"/>
    <property type="match status" value="1"/>
</dbReference>
<dbReference type="EMBL" id="UINC01002267">
    <property type="protein sequence ID" value="SUZ94793.1"/>
    <property type="molecule type" value="Genomic_DNA"/>
</dbReference>
<dbReference type="InterPro" id="IPR053205">
    <property type="entry name" value="GHMP_kinase_L-arabinokinase"/>
</dbReference>
<gene>
    <name evidence="1" type="ORF">METZ01_LOCUS47647</name>
</gene>
<dbReference type="AlphaFoldDB" id="A0A381S0V4"/>
<dbReference type="PANTHER" id="PTHR38134">
    <property type="entry name" value="SLR1395 PROTEIN"/>
    <property type="match status" value="1"/>
</dbReference>
<protein>
    <recommendedName>
        <fullName evidence="2">Glycosyl transferase family 28 C-terminal domain-containing protein</fullName>
    </recommendedName>
</protein>
<name>A0A381S0V4_9ZZZZ</name>
<evidence type="ECO:0000313" key="1">
    <source>
        <dbReference type="EMBL" id="SUZ94793.1"/>
    </source>
</evidence>
<accession>A0A381S0V4</accession>
<evidence type="ECO:0008006" key="2">
    <source>
        <dbReference type="Google" id="ProtNLM"/>
    </source>
</evidence>
<proteinExistence type="predicted"/>
<organism evidence="1">
    <name type="scientific">marine metagenome</name>
    <dbReference type="NCBI Taxonomy" id="408172"/>
    <lineage>
        <taxon>unclassified sequences</taxon>
        <taxon>metagenomes</taxon>
        <taxon>ecological metagenomes</taxon>
    </lineage>
</organism>